<sequence>VKDNLETCNTELEARIQFLELTLSLHTKPNKNEASNNENHINILNSVPSTYHSCCFPPDEDVSCTSQGLLKEIPGEKFDETLQKPDNQPKTLSPLLADNEDINSVLLKEIEDRINSQTSVSEKIIIVEPMIHRYFDGSYPVLRDKKQGGNFLEDNHKAITADIYEIEETRAEEVMELRKIKTYHPKTINAEQNLKPHREGQKRQKSRIFLNSAYHKRNKQTPQELDQHCTPKAEKYFIEPTLKSAFNSFGTSQLQPPCTAYKLDKDETFINFFNNNIKDYLKNLSKASFSNSYYGNDIGRVSQTPFNKKLNHDILPQDGQIPNQDIGRVSQTP</sequence>
<name>A0A1B6JEU9_9HEMI</name>
<feature type="non-terminal residue" evidence="2">
    <location>
        <position position="1"/>
    </location>
</feature>
<accession>A0A1B6JEU9</accession>
<gene>
    <name evidence="2" type="ORF">g.9594</name>
</gene>
<dbReference type="AlphaFoldDB" id="A0A1B6JEU9"/>
<proteinExistence type="predicted"/>
<organism evidence="2">
    <name type="scientific">Homalodisca liturata</name>
    <dbReference type="NCBI Taxonomy" id="320908"/>
    <lineage>
        <taxon>Eukaryota</taxon>
        <taxon>Metazoa</taxon>
        <taxon>Ecdysozoa</taxon>
        <taxon>Arthropoda</taxon>
        <taxon>Hexapoda</taxon>
        <taxon>Insecta</taxon>
        <taxon>Pterygota</taxon>
        <taxon>Neoptera</taxon>
        <taxon>Paraneoptera</taxon>
        <taxon>Hemiptera</taxon>
        <taxon>Auchenorrhyncha</taxon>
        <taxon>Membracoidea</taxon>
        <taxon>Cicadellidae</taxon>
        <taxon>Cicadellinae</taxon>
        <taxon>Proconiini</taxon>
        <taxon>Homalodisca</taxon>
    </lineage>
</organism>
<dbReference type="EMBL" id="GECU01009956">
    <property type="protein sequence ID" value="JAS97750.1"/>
    <property type="molecule type" value="Transcribed_RNA"/>
</dbReference>
<protein>
    <submittedName>
        <fullName evidence="2">Uncharacterized protein</fullName>
    </submittedName>
</protein>
<evidence type="ECO:0000256" key="1">
    <source>
        <dbReference type="SAM" id="MobiDB-lite"/>
    </source>
</evidence>
<feature type="non-terminal residue" evidence="2">
    <location>
        <position position="333"/>
    </location>
</feature>
<reference evidence="2" key="1">
    <citation type="submission" date="2015-11" db="EMBL/GenBank/DDBJ databases">
        <title>De novo transcriptome assembly of four potential Pierce s Disease insect vectors from Arizona vineyards.</title>
        <authorList>
            <person name="Tassone E.E."/>
        </authorList>
    </citation>
    <scope>NUCLEOTIDE SEQUENCE</scope>
</reference>
<feature type="region of interest" description="Disordered" evidence="1">
    <location>
        <begin position="313"/>
        <end position="333"/>
    </location>
</feature>
<evidence type="ECO:0000313" key="2">
    <source>
        <dbReference type="EMBL" id="JAS97750.1"/>
    </source>
</evidence>